<protein>
    <submittedName>
        <fullName evidence="7">Chromosome undetermined SCAF19894, whole genome shotgun sequence</fullName>
    </submittedName>
</protein>
<proteinExistence type="predicted"/>
<dbReference type="Gene3D" id="1.10.238.10">
    <property type="entry name" value="EF-hand"/>
    <property type="match status" value="1"/>
</dbReference>
<reference evidence="7" key="1">
    <citation type="journal article" date="2004" name="Nature">
        <title>Genome duplication in the teleost fish Tetraodon nigroviridis reveals the early vertebrate proto-karyotype.</title>
        <authorList>
            <person name="Jaillon O."/>
            <person name="Aury J.-M."/>
            <person name="Brunet F."/>
            <person name="Petit J.-L."/>
            <person name="Stange-Thomann N."/>
            <person name="Mauceli E."/>
            <person name="Bouneau L."/>
            <person name="Fischer C."/>
            <person name="Ozouf-Costaz C."/>
            <person name="Bernot A."/>
            <person name="Nicaud S."/>
            <person name="Jaffe D."/>
            <person name="Fisher S."/>
            <person name="Lutfalla G."/>
            <person name="Dossat C."/>
            <person name="Segurens B."/>
            <person name="Dasilva C."/>
            <person name="Salanoubat M."/>
            <person name="Levy M."/>
            <person name="Boudet N."/>
            <person name="Castellano S."/>
            <person name="Anthouard V."/>
            <person name="Jubin C."/>
            <person name="Castelli V."/>
            <person name="Katinka M."/>
            <person name="Vacherie B."/>
            <person name="Biemont C."/>
            <person name="Skalli Z."/>
            <person name="Cattolico L."/>
            <person name="Poulain J."/>
            <person name="De Berardinis V."/>
            <person name="Cruaud C."/>
            <person name="Duprat S."/>
            <person name="Brottier P."/>
            <person name="Coutanceau J.-P."/>
            <person name="Gouzy J."/>
            <person name="Parra G."/>
            <person name="Lardier G."/>
            <person name="Chapple C."/>
            <person name="McKernan K.J."/>
            <person name="McEwan P."/>
            <person name="Bosak S."/>
            <person name="Kellis M."/>
            <person name="Volff J.-N."/>
            <person name="Guigo R."/>
            <person name="Zody M.C."/>
            <person name="Mesirov J."/>
            <person name="Lindblad-Toh K."/>
            <person name="Birren B."/>
            <person name="Nusbaum C."/>
            <person name="Kahn D."/>
            <person name="Robinson-Rechavi M."/>
            <person name="Laudet V."/>
            <person name="Schachter V."/>
            <person name="Quetier F."/>
            <person name="Saurin W."/>
            <person name="Scarpelli C."/>
            <person name="Wincker P."/>
            <person name="Lander E.S."/>
            <person name="Weissenbach J."/>
            <person name="Roest Crollius H."/>
        </authorList>
    </citation>
    <scope>NUCLEOTIDE SEQUENCE [LARGE SCALE GENOMIC DNA]</scope>
</reference>
<dbReference type="GO" id="GO:0012507">
    <property type="term" value="C:ER to Golgi transport vesicle membrane"/>
    <property type="evidence" value="ECO:0007669"/>
    <property type="project" value="UniProtKB-SubCell"/>
</dbReference>
<evidence type="ECO:0000256" key="5">
    <source>
        <dbReference type="ARBA" id="ARBA00049643"/>
    </source>
</evidence>
<dbReference type="SUPFAM" id="SSF47473">
    <property type="entry name" value="EF-hand"/>
    <property type="match status" value="1"/>
</dbReference>
<dbReference type="AlphaFoldDB" id="Q4RC49"/>
<dbReference type="PROSITE" id="PS50222">
    <property type="entry name" value="EF_HAND_2"/>
    <property type="match status" value="1"/>
</dbReference>
<feature type="non-terminal residue" evidence="7">
    <location>
        <position position="55"/>
    </location>
</feature>
<name>Q4RC49_TETNG</name>
<sequence>AMFDRENKGGVNFNEFAGVWKYITDWQNIFRTYDRDNSGFIDKNELRQALTGFGE</sequence>
<accession>Q4RC49</accession>
<evidence type="ECO:0000256" key="3">
    <source>
        <dbReference type="ARBA" id="ARBA00022737"/>
    </source>
</evidence>
<evidence type="ECO:0000259" key="6">
    <source>
        <dbReference type="PROSITE" id="PS50222"/>
    </source>
</evidence>
<feature type="non-terminal residue" evidence="7">
    <location>
        <position position="1"/>
    </location>
</feature>
<dbReference type="Pfam" id="PF13405">
    <property type="entry name" value="EF-hand_6"/>
    <property type="match status" value="1"/>
</dbReference>
<reference evidence="7" key="2">
    <citation type="submission" date="2004-02" db="EMBL/GenBank/DDBJ databases">
        <authorList>
            <consortium name="Genoscope"/>
            <consortium name="Whitehead Institute Centre for Genome Research"/>
        </authorList>
    </citation>
    <scope>NUCLEOTIDE SEQUENCE</scope>
</reference>
<evidence type="ECO:0000256" key="1">
    <source>
        <dbReference type="ARBA" id="ARBA00022490"/>
    </source>
</evidence>
<dbReference type="GO" id="GO:0048306">
    <property type="term" value="F:calcium-dependent protein binding"/>
    <property type="evidence" value="ECO:0007669"/>
    <property type="project" value="UniProtKB-ARBA"/>
</dbReference>
<dbReference type="EMBL" id="CAAE01019894">
    <property type="protein sequence ID" value="CAG14034.1"/>
    <property type="molecule type" value="Genomic_DNA"/>
</dbReference>
<evidence type="ECO:0000313" key="7">
    <source>
        <dbReference type="EMBL" id="CAG14034.1"/>
    </source>
</evidence>
<evidence type="ECO:0000256" key="4">
    <source>
        <dbReference type="ARBA" id="ARBA00022837"/>
    </source>
</evidence>
<comment type="subcellular location">
    <subcellularLocation>
        <location evidence="5">Cytoplasmic vesicle</location>
        <location evidence="5">COPII-coated vesicle membrane</location>
    </subcellularLocation>
</comment>
<dbReference type="InterPro" id="IPR051426">
    <property type="entry name" value="Peflin/Sorcin_CaBP"/>
</dbReference>
<dbReference type="SMART" id="SM00054">
    <property type="entry name" value="EFh"/>
    <property type="match status" value="1"/>
</dbReference>
<dbReference type="InterPro" id="IPR002048">
    <property type="entry name" value="EF_hand_dom"/>
</dbReference>
<keyword evidence="4" id="KW-0106">Calcium</keyword>
<gene>
    <name evidence="7" type="ORF">GSTENG00036432001</name>
</gene>
<keyword evidence="3" id="KW-0677">Repeat</keyword>
<dbReference type="KEGG" id="tng:GSTEN00036432G001"/>
<dbReference type="OrthoDB" id="186625at2759"/>
<keyword evidence="1" id="KW-0963">Cytoplasm</keyword>
<dbReference type="PROSITE" id="PS00018">
    <property type="entry name" value="EF_HAND_1"/>
    <property type="match status" value="1"/>
</dbReference>
<dbReference type="InterPro" id="IPR018247">
    <property type="entry name" value="EF_Hand_1_Ca_BS"/>
</dbReference>
<evidence type="ECO:0000256" key="2">
    <source>
        <dbReference type="ARBA" id="ARBA00022723"/>
    </source>
</evidence>
<dbReference type="GO" id="GO:0005509">
    <property type="term" value="F:calcium ion binding"/>
    <property type="evidence" value="ECO:0007669"/>
    <property type="project" value="InterPro"/>
</dbReference>
<organism evidence="7">
    <name type="scientific">Tetraodon nigroviridis</name>
    <name type="common">Spotted green pufferfish</name>
    <name type="synonym">Chelonodon nigroviridis</name>
    <dbReference type="NCBI Taxonomy" id="99883"/>
    <lineage>
        <taxon>Eukaryota</taxon>
        <taxon>Metazoa</taxon>
        <taxon>Chordata</taxon>
        <taxon>Craniata</taxon>
        <taxon>Vertebrata</taxon>
        <taxon>Euteleostomi</taxon>
        <taxon>Actinopterygii</taxon>
        <taxon>Neopterygii</taxon>
        <taxon>Teleostei</taxon>
        <taxon>Neoteleostei</taxon>
        <taxon>Acanthomorphata</taxon>
        <taxon>Eupercaria</taxon>
        <taxon>Tetraodontiformes</taxon>
        <taxon>Tetradontoidea</taxon>
        <taxon>Tetraodontidae</taxon>
        <taxon>Tetraodon</taxon>
    </lineage>
</organism>
<keyword evidence="2" id="KW-0479">Metal-binding</keyword>
<dbReference type="Pfam" id="PF13833">
    <property type="entry name" value="EF-hand_8"/>
    <property type="match status" value="1"/>
</dbReference>
<dbReference type="PANTHER" id="PTHR46212">
    <property type="entry name" value="PEFLIN"/>
    <property type="match status" value="1"/>
</dbReference>
<dbReference type="InterPro" id="IPR011992">
    <property type="entry name" value="EF-hand-dom_pair"/>
</dbReference>
<feature type="domain" description="EF-hand" evidence="6">
    <location>
        <begin position="21"/>
        <end position="55"/>
    </location>
</feature>
<dbReference type="PANTHER" id="PTHR46212:SF9">
    <property type="entry name" value="PROGRAMMED CELL DEATH PROTEIN 6"/>
    <property type="match status" value="1"/>
</dbReference>